<sequence length="263" mass="29237">MLVGLHNHTCFSDGRYSPAALVAQAEALGYERLAITDHNSVAGWQSLESLPAWVVPGIELSTLSDGGTEVHILGLWLEPQGRLLEHTRTFQNEYNRVWRDGIQDATGDAELATLAFDPTTRDQVIDHLGSTVGALKALHAWAAAHSDAYLERLRPRIPHWRDGIAWLRESQATVGLAHPQRYPDLPEMEELLAAVDAIEVIHPDHPLDRQQYWLEQAQKRGKACWGSHDYHGWSGSQRDGLLPPIGLEDGWLSSSRCANTPLS</sequence>
<dbReference type="eggNOG" id="COG0613">
    <property type="taxonomic scope" value="Bacteria"/>
</dbReference>
<dbReference type="HOGENOM" id="CLU_067347_1_0_3"/>
<dbReference type="AlphaFoldDB" id="Q7NCR2"/>
<evidence type="ECO:0000313" key="2">
    <source>
        <dbReference type="EMBL" id="BAC90857.1"/>
    </source>
</evidence>
<dbReference type="InterPro" id="IPR016195">
    <property type="entry name" value="Pol/histidinol_Pase-like"/>
</dbReference>
<dbReference type="InterPro" id="IPR052018">
    <property type="entry name" value="PHP_domain"/>
</dbReference>
<evidence type="ECO:0000259" key="1">
    <source>
        <dbReference type="SMART" id="SM00481"/>
    </source>
</evidence>
<evidence type="ECO:0000313" key="3">
    <source>
        <dbReference type="Proteomes" id="UP000000557"/>
    </source>
</evidence>
<dbReference type="GO" id="GO:0035312">
    <property type="term" value="F:5'-3' DNA exonuclease activity"/>
    <property type="evidence" value="ECO:0000318"/>
    <property type="project" value="GO_Central"/>
</dbReference>
<dbReference type="InterPro" id="IPR003141">
    <property type="entry name" value="Pol/His_phosphatase_N"/>
</dbReference>
<protein>
    <submittedName>
        <fullName evidence="2">Gll2916 protein</fullName>
    </submittedName>
</protein>
<accession>Q7NCR2</accession>
<reference evidence="2 3" key="1">
    <citation type="journal article" date="2003" name="DNA Res.">
        <title>Complete genome structure of Gloeobacter violaceus PCC 7421, a cyanobacterium that lacks thylakoids.</title>
        <authorList>
            <person name="Nakamura Y."/>
            <person name="Kaneko T."/>
            <person name="Sato S."/>
            <person name="Mimuro M."/>
            <person name="Miyashita H."/>
            <person name="Tsuchiya T."/>
            <person name="Sasamoto S."/>
            <person name="Watanabe A."/>
            <person name="Kawashima K."/>
            <person name="Kishida Y."/>
            <person name="Kiyokawa C."/>
            <person name="Kohara M."/>
            <person name="Matsumoto M."/>
            <person name="Matsuno A."/>
            <person name="Nakazaki N."/>
            <person name="Shimpo S."/>
            <person name="Takeuchi C."/>
            <person name="Yamada M."/>
            <person name="Tabata S."/>
        </authorList>
    </citation>
    <scope>NUCLEOTIDE SEQUENCE [LARGE SCALE GENOMIC DNA]</scope>
    <source>
        <strain evidence="3">ATCC 29082 / PCC 7421</strain>
    </source>
</reference>
<dbReference type="Proteomes" id="UP000000557">
    <property type="component" value="Chromosome"/>
</dbReference>
<dbReference type="OrthoDB" id="9804333at2"/>
<name>Q7NCR2_GLOVI</name>
<dbReference type="PANTHER" id="PTHR42924:SF3">
    <property type="entry name" value="POLYMERASE_HISTIDINOL PHOSPHATASE N-TERMINAL DOMAIN-CONTAINING PROTEIN"/>
    <property type="match status" value="1"/>
</dbReference>
<dbReference type="SUPFAM" id="SSF89550">
    <property type="entry name" value="PHP domain-like"/>
    <property type="match status" value="1"/>
</dbReference>
<dbReference type="KEGG" id="gvi:gll2916"/>
<dbReference type="InterPro" id="IPR004013">
    <property type="entry name" value="PHP_dom"/>
</dbReference>
<dbReference type="PhylomeDB" id="Q7NCR2"/>
<dbReference type="InParanoid" id="Q7NCR2"/>
<dbReference type="RefSeq" id="WP_011142910.1">
    <property type="nucleotide sequence ID" value="NC_005125.1"/>
</dbReference>
<dbReference type="Gene3D" id="3.20.20.140">
    <property type="entry name" value="Metal-dependent hydrolases"/>
    <property type="match status" value="1"/>
</dbReference>
<dbReference type="PANTHER" id="PTHR42924">
    <property type="entry name" value="EXONUCLEASE"/>
    <property type="match status" value="1"/>
</dbReference>
<dbReference type="Pfam" id="PF02811">
    <property type="entry name" value="PHP"/>
    <property type="match status" value="1"/>
</dbReference>
<dbReference type="SMART" id="SM00481">
    <property type="entry name" value="POLIIIAc"/>
    <property type="match status" value="1"/>
</dbReference>
<keyword evidence="3" id="KW-1185">Reference proteome</keyword>
<dbReference type="GO" id="GO:0004534">
    <property type="term" value="F:5'-3' RNA exonuclease activity"/>
    <property type="evidence" value="ECO:0000318"/>
    <property type="project" value="GO_Central"/>
</dbReference>
<reference evidence="2 3" key="2">
    <citation type="journal article" date="2003" name="DNA Res.">
        <title>Complete genome structure of Gloeobacter violaceus PCC 7421, a cyanobacterium that lacks thylakoids (supplement).</title>
        <authorList>
            <person name="Nakamura Y."/>
            <person name="Kaneko T."/>
            <person name="Sato S."/>
            <person name="Mimuro M."/>
            <person name="Miyashita H."/>
            <person name="Tsuchiya T."/>
            <person name="Sasamoto S."/>
            <person name="Watanabe A."/>
            <person name="Kawashima K."/>
            <person name="Kishida Y."/>
            <person name="Kiyokawa C."/>
            <person name="Kohara M."/>
            <person name="Matsumoto M."/>
            <person name="Matsuno A."/>
            <person name="Nakazaki N."/>
            <person name="Shimpo S."/>
            <person name="Takeuchi C."/>
            <person name="Yamada M."/>
            <person name="Tabata S."/>
        </authorList>
    </citation>
    <scope>NUCLEOTIDE SEQUENCE [LARGE SCALE GENOMIC DNA]</scope>
    <source>
        <strain evidence="3">ATCC 29082 / PCC 7421</strain>
    </source>
</reference>
<proteinExistence type="predicted"/>
<organism evidence="2 3">
    <name type="scientific">Gloeobacter violaceus (strain ATCC 29082 / PCC 7421)</name>
    <dbReference type="NCBI Taxonomy" id="251221"/>
    <lineage>
        <taxon>Bacteria</taxon>
        <taxon>Bacillati</taxon>
        <taxon>Cyanobacteriota</taxon>
        <taxon>Cyanophyceae</taxon>
        <taxon>Gloeobacterales</taxon>
        <taxon>Gloeobacteraceae</taxon>
        <taxon>Gloeobacter</taxon>
    </lineage>
</organism>
<feature type="domain" description="Polymerase/histidinol phosphatase N-terminal" evidence="1">
    <location>
        <begin position="3"/>
        <end position="64"/>
    </location>
</feature>
<gene>
    <name evidence="2" type="ordered locus">gll2916</name>
</gene>
<dbReference type="EnsemblBacteria" id="BAC90857">
    <property type="protein sequence ID" value="BAC90857"/>
    <property type="gene ID" value="BAC90857"/>
</dbReference>
<dbReference type="EMBL" id="BA000045">
    <property type="protein sequence ID" value="BAC90857.1"/>
    <property type="molecule type" value="Genomic_DNA"/>
</dbReference>